<feature type="compositionally biased region" description="Basic and acidic residues" evidence="3">
    <location>
        <begin position="1441"/>
        <end position="1465"/>
    </location>
</feature>
<evidence type="ECO:0000256" key="3">
    <source>
        <dbReference type="SAM" id="MobiDB-lite"/>
    </source>
</evidence>
<dbReference type="Gene3D" id="1.10.287.1490">
    <property type="match status" value="1"/>
</dbReference>
<feature type="compositionally biased region" description="Basic and acidic residues" evidence="3">
    <location>
        <begin position="1486"/>
        <end position="1506"/>
    </location>
</feature>
<dbReference type="Pfam" id="PF24423">
    <property type="entry name" value="OVT1"/>
    <property type="match status" value="1"/>
</dbReference>
<feature type="region of interest" description="Disordered" evidence="3">
    <location>
        <begin position="1238"/>
        <end position="1258"/>
    </location>
</feature>
<dbReference type="PANTHER" id="PTHR23159:SF31">
    <property type="entry name" value="CENTROSOME-ASSOCIATED PROTEIN CEP250 ISOFORM X1"/>
    <property type="match status" value="1"/>
</dbReference>
<keyword evidence="1 2" id="KW-0175">Coiled coil</keyword>
<dbReference type="Proteomes" id="UP000887574">
    <property type="component" value="Unplaced"/>
</dbReference>
<reference evidence="6" key="1">
    <citation type="submission" date="2022-11" db="UniProtKB">
        <authorList>
            <consortium name="WormBaseParasite"/>
        </authorList>
    </citation>
    <scope>IDENTIFICATION</scope>
</reference>
<keyword evidence="5" id="KW-1185">Reference proteome</keyword>
<evidence type="ECO:0000256" key="1">
    <source>
        <dbReference type="ARBA" id="ARBA00023054"/>
    </source>
</evidence>
<dbReference type="SUPFAM" id="SSF57997">
    <property type="entry name" value="Tropomyosin"/>
    <property type="match status" value="1"/>
</dbReference>
<feature type="compositionally biased region" description="Basic and acidic residues" evidence="3">
    <location>
        <begin position="767"/>
        <end position="777"/>
    </location>
</feature>
<dbReference type="Pfam" id="PF15035">
    <property type="entry name" value="Rootletin"/>
    <property type="match status" value="1"/>
</dbReference>
<feature type="compositionally biased region" description="Gly residues" evidence="3">
    <location>
        <begin position="957"/>
        <end position="970"/>
    </location>
</feature>
<evidence type="ECO:0000313" key="5">
    <source>
        <dbReference type="Proteomes" id="UP000887574"/>
    </source>
</evidence>
<feature type="domain" description="Rootletin-like coiled-coil" evidence="4">
    <location>
        <begin position="222"/>
        <end position="407"/>
    </location>
</feature>
<feature type="compositionally biased region" description="Polar residues" evidence="3">
    <location>
        <begin position="748"/>
        <end position="765"/>
    </location>
</feature>
<organism evidence="5 6">
    <name type="scientific">Ditylenchus dipsaci</name>
    <dbReference type="NCBI Taxonomy" id="166011"/>
    <lineage>
        <taxon>Eukaryota</taxon>
        <taxon>Metazoa</taxon>
        <taxon>Ecdysozoa</taxon>
        <taxon>Nematoda</taxon>
        <taxon>Chromadorea</taxon>
        <taxon>Rhabditida</taxon>
        <taxon>Tylenchina</taxon>
        <taxon>Tylenchomorpha</taxon>
        <taxon>Sphaerularioidea</taxon>
        <taxon>Anguinidae</taxon>
        <taxon>Anguininae</taxon>
        <taxon>Ditylenchus</taxon>
    </lineage>
</organism>
<accession>A0A915E022</accession>
<dbReference type="Gene3D" id="1.20.58.60">
    <property type="match status" value="1"/>
</dbReference>
<feature type="region of interest" description="Disordered" evidence="3">
    <location>
        <begin position="723"/>
        <end position="777"/>
    </location>
</feature>
<feature type="region of interest" description="Disordered" evidence="3">
    <location>
        <begin position="935"/>
        <end position="977"/>
    </location>
</feature>
<proteinExistence type="predicted"/>
<feature type="coiled-coil region" evidence="2">
    <location>
        <begin position="984"/>
        <end position="1057"/>
    </location>
</feature>
<sequence length="1524" mass="175538">MESDHCHALSQLPTPLPLSDAVHQRRSLCYSVHLVVQQQRKPSTIGEVAVPQLIYSPTKVFPTNQPSPALARSHPLESGHWQVLGEGILIKPLSSLEDINFALLSQLPTTTNSSELNSSYNQQEAQQAHKLAEQLFGMDEGREVTLSGPTPTGNGGGLAGDESPGANSQYGDFYWDTNGEHASTDVDDLLYGLDSNLFNLGGGGGGSRARLGRTQEDLHKYKQRIDATVEHQREYSDIIAAMQNKLQEYRKHIIDLEKRIKGGLWFYGWRHDWRRRDTWNTSRGGRQRGDAVFGAGDANSNYEMVMRLDEERRRYDDIRNQLENERQNNDQLQHEMERLRREFENSLRDKERHFHNRERNLSQYLSDEQKKMLDLWTELQRVRKQFAELKDKTENDLNNQRNDFQRVIRSVQGVTRSLLPGEVPSVDYMGGGGGPNTNVYNKDSVLIEVIRRMKDTHAKGGPLTSDLDLLTQLRNGKSSDSDELESKGDENVRKVAELEAELRRTKERLNDCQNAIRKMYDLSSNNERNSDSQKRARSLSPGATPIQPSEAVRSLRTVLREKNSEIEQLERRLRASEKQIAEYRELGNFQKQFDDRERQVRRLEDKLKAEEYEKKAAETAQKGLETELQRLRQQFEKSTTEDSRKAREEADEFASNLEQDYKNRIDDLNRRIALLQEEKNKYKNEVSPIRNKYRDLENQYNALVRKLEEKEAQLKTLTSRTNACSMTTRHKSSRSTCCAPISTAPPRSLSSDQEQPSARANSQGVETAKDEYSKQRDELSRQLLNEELEKLKAQLTDYERQLILVRKHNDELDSQLKTGQAKTLALENEIVSNRKEIEKSAELNQRLQREKMEISSAKQDLEAEVQRLKDQIQKLEKDMENILTENKSLMSAEIKAKDALAHQVNRNHFLQKEWEEAQAKVKELQEKLDQLEKDYKSKSTDTGKSTDTSGTGTSTVTGGGADVVEGGEGAAGEQPSGYDSDIVEIRIKEVNDKWKLEVERLENEKDQLESRIRELEDQLLQAERINERHQNDVEDAKRKLQTEIERLKGEISLQADKHHTELDEERESYRKNLETIRLGEEGLADKLRVAEKRLADALNAQNEYERNKKETEERLNTVSAQNQKLKDDLEDVRTETEKEVQKWKSEAYGVRSELKSLESTLTGLKAQLSALTERNDTLNKTVNDYVSKIRDLNTQVRKLEEDLLEARSSITAKDVELDSSNNRLRTLEEEHLALQLDSAKNQTSLDNASRENQSLKSNNTSLEAELQKLQKKLQESDIVWKEQKNSFDHIKSEKDRLQNAFREKAKQAENLQKLAAQFEQKVSQLRKELQETSEKLIISENDRTNMRTEITRVQQELDFGKTKCITKMMNTKTPSRTCRELEAKRYEVTDLGSRLEKTEQRMNNLQQEFVRTSTERDVLQDVLRRFQNTVNRVTTMNRFKSSMDPDAKDGETGDQDGTPRADGGEPFRSAPFPAPLDFGSQGGKQLQRERDQFREELNRLKKKSSETHTTLTTEKLATRPSRRT</sequence>
<name>A0A915E022_9BILA</name>
<feature type="region of interest" description="Disordered" evidence="3">
    <location>
        <begin position="1436"/>
        <end position="1524"/>
    </location>
</feature>
<dbReference type="WBParaSite" id="jg2527">
    <property type="protein sequence ID" value="jg2527"/>
    <property type="gene ID" value="jg2527"/>
</dbReference>
<evidence type="ECO:0000313" key="6">
    <source>
        <dbReference type="WBParaSite" id="jg2527"/>
    </source>
</evidence>
<feature type="coiled-coil region" evidence="2">
    <location>
        <begin position="305"/>
        <end position="349"/>
    </location>
</feature>
<protein>
    <recommendedName>
        <fullName evidence="4">Rootletin-like coiled-coil domain-containing protein</fullName>
    </recommendedName>
</protein>
<evidence type="ECO:0000256" key="2">
    <source>
        <dbReference type="SAM" id="Coils"/>
    </source>
</evidence>
<feature type="coiled-coil region" evidence="2">
    <location>
        <begin position="1388"/>
        <end position="1415"/>
    </location>
</feature>
<feature type="region of interest" description="Disordered" evidence="3">
    <location>
        <begin position="520"/>
        <end position="553"/>
    </location>
</feature>
<dbReference type="InterPro" id="IPR055167">
    <property type="entry name" value="Rootletin-like_CC"/>
</dbReference>
<dbReference type="PANTHER" id="PTHR23159">
    <property type="entry name" value="CENTROSOMAL PROTEIN 2"/>
    <property type="match status" value="1"/>
</dbReference>
<evidence type="ECO:0000259" key="4">
    <source>
        <dbReference type="Pfam" id="PF15035"/>
    </source>
</evidence>
<feature type="compositionally biased region" description="Low complexity" evidence="3">
    <location>
        <begin position="942"/>
        <end position="956"/>
    </location>
</feature>
<feature type="coiled-coil region" evidence="2">
    <location>
        <begin position="481"/>
        <end position="515"/>
    </location>
</feature>